<dbReference type="Proteomes" id="UP000006755">
    <property type="component" value="Unassembled WGS sequence"/>
</dbReference>
<dbReference type="OrthoDB" id="4399984at2"/>
<dbReference type="EMBL" id="AMRI01000023">
    <property type="protein sequence ID" value="EKE69587.1"/>
    <property type="molecule type" value="Genomic_DNA"/>
</dbReference>
<dbReference type="AlphaFoldDB" id="K2J3Y7"/>
<reference evidence="1 2" key="1">
    <citation type="journal article" date="2012" name="J. Bacteriol.">
        <title>Genome Sequence of Gallaecimonas xiamenensis Type Strain 3-C-1.</title>
        <authorList>
            <person name="Lai Q."/>
            <person name="Wang L."/>
            <person name="Wang W."/>
            <person name="Shao Z."/>
        </authorList>
    </citation>
    <scope>NUCLEOTIDE SEQUENCE [LARGE SCALE GENOMIC DNA]</scope>
    <source>
        <strain evidence="1 2">3-C-1</strain>
    </source>
</reference>
<evidence type="ECO:0008006" key="3">
    <source>
        <dbReference type="Google" id="ProtNLM"/>
    </source>
</evidence>
<accession>K2J3Y7</accession>
<dbReference type="STRING" id="745411.B3C1_14877"/>
<dbReference type="InterPro" id="IPR025368">
    <property type="entry name" value="DUF4272"/>
</dbReference>
<sequence length="216" mass="24405">MTSLSPAAQRKAASEALLRDRQIPINPHLPHVEDEIECQARSTEEVAWRAMALLLVAVKGEGLEQDIVEQILADYRLAPHLSPEEQDFVANLDPSEHQRIQFSWRYEAAWTLLWALGYVAELGEPTAICDVPMAVQLMQQRPPEQFIADAKLRSQGEILDATDLIYRTHWAVVDARLKGQEAPADLIPGVVMERHHALNWLVGYLDQPWDQVSTDT</sequence>
<dbReference type="eggNOG" id="ENOG502ZC6N">
    <property type="taxonomic scope" value="Bacteria"/>
</dbReference>
<evidence type="ECO:0000313" key="2">
    <source>
        <dbReference type="Proteomes" id="UP000006755"/>
    </source>
</evidence>
<organism evidence="1 2">
    <name type="scientific">Gallaecimonas xiamenensis 3-C-1</name>
    <dbReference type="NCBI Taxonomy" id="745411"/>
    <lineage>
        <taxon>Bacteria</taxon>
        <taxon>Pseudomonadati</taxon>
        <taxon>Pseudomonadota</taxon>
        <taxon>Gammaproteobacteria</taxon>
        <taxon>Enterobacterales</taxon>
        <taxon>Gallaecimonadaceae</taxon>
        <taxon>Gallaecimonas</taxon>
    </lineage>
</organism>
<dbReference type="Pfam" id="PF14094">
    <property type="entry name" value="DUF4272"/>
    <property type="match status" value="1"/>
</dbReference>
<gene>
    <name evidence="1" type="ORF">B3C1_14877</name>
</gene>
<comment type="caution">
    <text evidence="1">The sequence shown here is derived from an EMBL/GenBank/DDBJ whole genome shotgun (WGS) entry which is preliminary data.</text>
</comment>
<evidence type="ECO:0000313" key="1">
    <source>
        <dbReference type="EMBL" id="EKE69587.1"/>
    </source>
</evidence>
<proteinExistence type="predicted"/>
<keyword evidence="2" id="KW-1185">Reference proteome</keyword>
<dbReference type="RefSeq" id="WP_008485830.1">
    <property type="nucleotide sequence ID" value="NZ_AMRI01000023.1"/>
</dbReference>
<protein>
    <recommendedName>
        <fullName evidence="3">DUF4272 domain-containing protein</fullName>
    </recommendedName>
</protein>
<name>K2J3Y7_9GAMM</name>